<gene>
    <name evidence="1" type="ORF">BON30_11545</name>
</gene>
<accession>A0A1L9BGW7</accession>
<reference evidence="1 2" key="2">
    <citation type="submission" date="2016-12" db="EMBL/GenBank/DDBJ databases">
        <title>Draft Genome Sequence of Cystobacter ferrugineus Strain Cbfe23.</title>
        <authorList>
            <person name="Akbar S."/>
            <person name="Dowd S.E."/>
            <person name="Stevens D.C."/>
        </authorList>
    </citation>
    <scope>NUCLEOTIDE SEQUENCE [LARGE SCALE GENOMIC DNA]</scope>
    <source>
        <strain evidence="1 2">Cbfe23</strain>
    </source>
</reference>
<dbReference type="AlphaFoldDB" id="A0A1L9BGW7"/>
<name>A0A1L9BGW7_9BACT</name>
<protein>
    <submittedName>
        <fullName evidence="1">Uncharacterized protein</fullName>
    </submittedName>
</protein>
<organism evidence="1 2">
    <name type="scientific">Cystobacter ferrugineus</name>
    <dbReference type="NCBI Taxonomy" id="83449"/>
    <lineage>
        <taxon>Bacteria</taxon>
        <taxon>Pseudomonadati</taxon>
        <taxon>Myxococcota</taxon>
        <taxon>Myxococcia</taxon>
        <taxon>Myxococcales</taxon>
        <taxon>Cystobacterineae</taxon>
        <taxon>Archangiaceae</taxon>
        <taxon>Cystobacter</taxon>
    </lineage>
</organism>
<dbReference type="Proteomes" id="UP000182229">
    <property type="component" value="Unassembled WGS sequence"/>
</dbReference>
<sequence length="159" mass="17373">MGSLSFPCGEGILAGGLFRRKHPDGGFAERFGALGLKEPATGWMRLPTLEDGGHGLFGHSRVEVMLQIIERCAAPGRGKEQADLRPVLLGALRRMLEHLSHSSRVVEMGMCQDHELRSDAVVGDQLGAVWRAARCTTIDEKPVIGRRSNRHEFSDSGTE</sequence>
<evidence type="ECO:0000313" key="1">
    <source>
        <dbReference type="EMBL" id="OJH41479.1"/>
    </source>
</evidence>
<proteinExistence type="predicted"/>
<keyword evidence="2" id="KW-1185">Reference proteome</keyword>
<reference evidence="2" key="1">
    <citation type="submission" date="2016-11" db="EMBL/GenBank/DDBJ databases">
        <authorList>
            <person name="Shukria A."/>
            <person name="Stevens D.C."/>
        </authorList>
    </citation>
    <scope>NUCLEOTIDE SEQUENCE [LARGE SCALE GENOMIC DNA]</scope>
    <source>
        <strain evidence="2">Cbfe23</strain>
    </source>
</reference>
<dbReference type="EMBL" id="MPIN01000002">
    <property type="protein sequence ID" value="OJH41479.1"/>
    <property type="molecule type" value="Genomic_DNA"/>
</dbReference>
<evidence type="ECO:0000313" key="2">
    <source>
        <dbReference type="Proteomes" id="UP000182229"/>
    </source>
</evidence>
<comment type="caution">
    <text evidence="1">The sequence shown here is derived from an EMBL/GenBank/DDBJ whole genome shotgun (WGS) entry which is preliminary data.</text>
</comment>